<organism evidence="11 12">
    <name type="scientific">Falsiroseomonas tokyonensis</name>
    <dbReference type="NCBI Taxonomy" id="430521"/>
    <lineage>
        <taxon>Bacteria</taxon>
        <taxon>Pseudomonadati</taxon>
        <taxon>Pseudomonadota</taxon>
        <taxon>Alphaproteobacteria</taxon>
        <taxon>Acetobacterales</taxon>
        <taxon>Roseomonadaceae</taxon>
        <taxon>Falsiroseomonas</taxon>
    </lineage>
</organism>
<comment type="similarity">
    <text evidence="2 9">Belongs to the ABC-2 integral membrane protein family.</text>
</comment>
<keyword evidence="8 9" id="KW-0472">Membrane</keyword>
<protein>
    <recommendedName>
        <fullName evidence="9">Transport permease protein</fullName>
    </recommendedName>
</protein>
<evidence type="ECO:0000313" key="12">
    <source>
        <dbReference type="Proteomes" id="UP001595420"/>
    </source>
</evidence>
<comment type="caution">
    <text evidence="11">The sequence shown here is derived from an EMBL/GenBank/DDBJ whole genome shotgun (WGS) entry which is preliminary data.</text>
</comment>
<keyword evidence="7" id="KW-0762">Sugar transport</keyword>
<keyword evidence="12" id="KW-1185">Reference proteome</keyword>
<evidence type="ECO:0000256" key="5">
    <source>
        <dbReference type="ARBA" id="ARBA00022692"/>
    </source>
</evidence>
<evidence type="ECO:0000256" key="2">
    <source>
        <dbReference type="ARBA" id="ARBA00007783"/>
    </source>
</evidence>
<evidence type="ECO:0000259" key="10">
    <source>
        <dbReference type="PROSITE" id="PS51012"/>
    </source>
</evidence>
<feature type="transmembrane region" description="Helical" evidence="9">
    <location>
        <begin position="125"/>
        <end position="154"/>
    </location>
</feature>
<feature type="transmembrane region" description="Helical" evidence="9">
    <location>
        <begin position="84"/>
        <end position="104"/>
    </location>
</feature>
<evidence type="ECO:0000256" key="4">
    <source>
        <dbReference type="ARBA" id="ARBA00022475"/>
    </source>
</evidence>
<dbReference type="InterPro" id="IPR047817">
    <property type="entry name" value="ABC2_TM_bact-type"/>
</dbReference>
<feature type="transmembrane region" description="Helical" evidence="9">
    <location>
        <begin position="252"/>
        <end position="273"/>
    </location>
</feature>
<comment type="subcellular location">
    <subcellularLocation>
        <location evidence="9">Cell inner membrane</location>
        <topology evidence="9">Multi-pass membrane protein</topology>
    </subcellularLocation>
    <subcellularLocation>
        <location evidence="1">Cell membrane</location>
        <topology evidence="1">Multi-pass membrane protein</topology>
    </subcellularLocation>
</comment>
<evidence type="ECO:0000256" key="7">
    <source>
        <dbReference type="ARBA" id="ARBA00023047"/>
    </source>
</evidence>
<accession>A0ABV7C4Z5</accession>
<evidence type="ECO:0000256" key="6">
    <source>
        <dbReference type="ARBA" id="ARBA00022989"/>
    </source>
</evidence>
<feature type="transmembrane region" description="Helical" evidence="9">
    <location>
        <begin position="200"/>
        <end position="217"/>
    </location>
</feature>
<proteinExistence type="inferred from homology"/>
<feature type="transmembrane region" description="Helical" evidence="9">
    <location>
        <begin position="53"/>
        <end position="72"/>
    </location>
</feature>
<keyword evidence="5 9" id="KW-0812">Transmembrane</keyword>
<dbReference type="RefSeq" id="WP_216839753.1">
    <property type="nucleotide sequence ID" value="NZ_JAFNJS010000010.1"/>
</dbReference>
<keyword evidence="7" id="KW-0625">Polysaccharide transport</keyword>
<evidence type="ECO:0000256" key="1">
    <source>
        <dbReference type="ARBA" id="ARBA00004651"/>
    </source>
</evidence>
<dbReference type="InterPro" id="IPR013525">
    <property type="entry name" value="ABC2_TM"/>
</dbReference>
<sequence length="279" mass="31168">MSAATGGSGGLPGDLPERRSEFYRTLEGLRVQGRVIHALLLRELQTRFGRGHLGFLWLFLEPLLLAGVIGLLKSLMQSREMGNVPPFLFVVVGYAPYFAFRAIINRATTAFQANMTLMYHRQVRLLDIMLARNLLEMGAVTCVLVIVLAGTAWITDFSPYDLPTMVFALLLMFAFANGLGLLVAAGAARWEVVDRIVHPLTYIALPFSGALFALHFLPARWREILLWNPQANIHEMLRDGMFGDQIPAYYDLTYVIGWVVIVNLLGMAAVRAVRAKLEF</sequence>
<keyword evidence="6 9" id="KW-1133">Transmembrane helix</keyword>
<evidence type="ECO:0000256" key="3">
    <source>
        <dbReference type="ARBA" id="ARBA00022448"/>
    </source>
</evidence>
<dbReference type="PANTHER" id="PTHR30413">
    <property type="entry name" value="INNER MEMBRANE TRANSPORT PERMEASE"/>
    <property type="match status" value="1"/>
</dbReference>
<evidence type="ECO:0000313" key="11">
    <source>
        <dbReference type="EMBL" id="MFC3003315.1"/>
    </source>
</evidence>
<name>A0ABV7C4Z5_9PROT</name>
<gene>
    <name evidence="11" type="ORF">ACFOD3_25695</name>
</gene>
<dbReference type="PANTHER" id="PTHR30413:SF10">
    <property type="entry name" value="CAPSULE POLYSACCHARIDE EXPORT INNER-MEMBRANE PROTEIN CTRC"/>
    <property type="match status" value="1"/>
</dbReference>
<dbReference type="EMBL" id="JBHRSB010000010">
    <property type="protein sequence ID" value="MFC3003315.1"/>
    <property type="molecule type" value="Genomic_DNA"/>
</dbReference>
<reference evidence="12" key="1">
    <citation type="journal article" date="2019" name="Int. J. Syst. Evol. Microbiol.">
        <title>The Global Catalogue of Microorganisms (GCM) 10K type strain sequencing project: providing services to taxonomists for standard genome sequencing and annotation.</title>
        <authorList>
            <consortium name="The Broad Institute Genomics Platform"/>
            <consortium name="The Broad Institute Genome Sequencing Center for Infectious Disease"/>
            <person name="Wu L."/>
            <person name="Ma J."/>
        </authorList>
    </citation>
    <scope>NUCLEOTIDE SEQUENCE [LARGE SCALE GENOMIC DNA]</scope>
    <source>
        <strain evidence="12">CGMCC 1.16855</strain>
    </source>
</reference>
<evidence type="ECO:0000256" key="9">
    <source>
        <dbReference type="RuleBase" id="RU361157"/>
    </source>
</evidence>
<dbReference type="PROSITE" id="PS51012">
    <property type="entry name" value="ABC_TM2"/>
    <property type="match status" value="1"/>
</dbReference>
<feature type="domain" description="ABC transmembrane type-2" evidence="10">
    <location>
        <begin position="53"/>
        <end position="273"/>
    </location>
</feature>
<dbReference type="Pfam" id="PF01061">
    <property type="entry name" value="ABC2_membrane"/>
    <property type="match status" value="1"/>
</dbReference>
<dbReference type="Proteomes" id="UP001595420">
    <property type="component" value="Unassembled WGS sequence"/>
</dbReference>
<evidence type="ECO:0000256" key="8">
    <source>
        <dbReference type="ARBA" id="ARBA00023136"/>
    </source>
</evidence>
<keyword evidence="4 9" id="KW-1003">Cell membrane</keyword>
<feature type="transmembrane region" description="Helical" evidence="9">
    <location>
        <begin position="166"/>
        <end position="188"/>
    </location>
</feature>
<keyword evidence="3 9" id="KW-0813">Transport</keyword>